<keyword evidence="2" id="KW-1133">Transmembrane helix</keyword>
<feature type="region of interest" description="Disordered" evidence="1">
    <location>
        <begin position="57"/>
        <end position="76"/>
    </location>
</feature>
<evidence type="ECO:0000313" key="3">
    <source>
        <dbReference type="EMBL" id="JAB89899.1"/>
    </source>
</evidence>
<keyword evidence="2" id="KW-0472">Membrane</keyword>
<feature type="non-terminal residue" evidence="3">
    <location>
        <position position="618"/>
    </location>
</feature>
<accession>W8BJV7</accession>
<name>W8BJV7_CERCA</name>
<feature type="compositionally biased region" description="Polar residues" evidence="1">
    <location>
        <begin position="139"/>
        <end position="172"/>
    </location>
</feature>
<organism evidence="3">
    <name type="scientific">Ceratitis capitata</name>
    <name type="common">Mediterranean fruit fly</name>
    <name type="synonym">Tephritis capitata</name>
    <dbReference type="NCBI Taxonomy" id="7213"/>
    <lineage>
        <taxon>Eukaryota</taxon>
        <taxon>Metazoa</taxon>
        <taxon>Ecdysozoa</taxon>
        <taxon>Arthropoda</taxon>
        <taxon>Hexapoda</taxon>
        <taxon>Insecta</taxon>
        <taxon>Pterygota</taxon>
        <taxon>Neoptera</taxon>
        <taxon>Endopterygota</taxon>
        <taxon>Diptera</taxon>
        <taxon>Brachycera</taxon>
        <taxon>Muscomorpha</taxon>
        <taxon>Tephritoidea</taxon>
        <taxon>Tephritidae</taxon>
        <taxon>Ceratitis</taxon>
        <taxon>Ceratitis</taxon>
    </lineage>
</organism>
<sequence length="618" mass="68410">MTKGIFAKFRRTLSICFNFILACCFEVLPLFAITTTQYVEYAEAKANAQAAMGRGCGRSCSRNSSKSKNCKNNNNSGNRSCCKEHNSHNMKINNPNKAKRGSIGCIENLTKTNNEVHSTTAAYKRRLSEPKNQEPPPQQTHSVTAPTQHDKSMGNTQTNNTLAAHEPQTPTNGTGGGGGGTLKSRRGSRVKVFARFSQRKQSQLPPASAAREAATPTSTSAYDDSIEEELMLRQSHAAVLRQLEDEQMDFRKSQKPHSAKKKFSKLFSRRVECDAEEVVVMKDNKPTTASKQKRPAPKPPESKETPPIVPEESATCSRQAITTKQAETISRTSETTKQTENFEYKAPTTSDAALLRGEQTIKQEHEDHREFIEHLFSAVTSNSGSEVMRTAVDDEAIDATDDERESLDYDDEDAGDHAAEFDNTTITTTPTANNDRSDGSAVTTTKSTNVKRVKTSTRSVINSDSNAGQSINVIAAGNCGLTKPQRYTNHREKGKGEINEPVDQCVDSGKSVEFNSKSAENVKKVCVRKFVVQTESWKTANAIKRVEVQYREQTKEQKVTEGEEEEESEYNKPVGAERARARKEATEALDEGEVYDEFNNMLVSTGRHITGQQQPQQQ</sequence>
<protein>
    <submittedName>
        <fullName evidence="3">Uncharacterized protein</fullName>
    </submittedName>
</protein>
<feature type="region of interest" description="Disordered" evidence="1">
    <location>
        <begin position="426"/>
        <end position="457"/>
    </location>
</feature>
<reference evidence="3" key="2">
    <citation type="journal article" date="2014" name="BMC Genomics">
        <title>A genomic perspective to assessing quality of mass-reared SIT flies used in Mediterranean fruit fly (Ceratitis capitata) eradication in California.</title>
        <authorList>
            <person name="Calla B."/>
            <person name="Hall B."/>
            <person name="Hou S."/>
            <person name="Geib S.M."/>
        </authorList>
    </citation>
    <scope>NUCLEOTIDE SEQUENCE</scope>
</reference>
<dbReference type="AlphaFoldDB" id="W8BJV7"/>
<feature type="region of interest" description="Disordered" evidence="1">
    <location>
        <begin position="552"/>
        <end position="592"/>
    </location>
</feature>
<evidence type="ECO:0000256" key="2">
    <source>
        <dbReference type="SAM" id="Phobius"/>
    </source>
</evidence>
<feature type="transmembrane region" description="Helical" evidence="2">
    <location>
        <begin position="12"/>
        <end position="33"/>
    </location>
</feature>
<reference evidence="3" key="1">
    <citation type="submission" date="2013-07" db="EMBL/GenBank/DDBJ databases">
        <authorList>
            <person name="Geib S."/>
        </authorList>
    </citation>
    <scope>NUCLEOTIDE SEQUENCE</scope>
</reference>
<evidence type="ECO:0000256" key="1">
    <source>
        <dbReference type="SAM" id="MobiDB-lite"/>
    </source>
</evidence>
<feature type="compositionally biased region" description="Basic and acidic residues" evidence="1">
    <location>
        <begin position="552"/>
        <end position="561"/>
    </location>
</feature>
<dbReference type="PROSITE" id="PS51257">
    <property type="entry name" value="PROKAR_LIPOPROTEIN"/>
    <property type="match status" value="1"/>
</dbReference>
<feature type="region of interest" description="Disordered" evidence="1">
    <location>
        <begin position="283"/>
        <end position="354"/>
    </location>
</feature>
<feature type="compositionally biased region" description="Polar residues" evidence="1">
    <location>
        <begin position="314"/>
        <end position="351"/>
    </location>
</feature>
<dbReference type="OrthoDB" id="8062647at2759"/>
<feature type="region of interest" description="Disordered" evidence="1">
    <location>
        <begin position="126"/>
        <end position="220"/>
    </location>
</feature>
<proteinExistence type="evidence at transcript level"/>
<dbReference type="EMBL" id="GAMC01016656">
    <property type="protein sequence ID" value="JAB89899.1"/>
    <property type="molecule type" value="mRNA"/>
</dbReference>
<keyword evidence="2" id="KW-0812">Transmembrane</keyword>
<feature type="compositionally biased region" description="Basic and acidic residues" evidence="1">
    <location>
        <begin position="575"/>
        <end position="586"/>
    </location>
</feature>